<name>A0A0A1IVA7_9CAUD</name>
<dbReference type="GeneID" id="23679341"/>
<organism evidence="1 2">
    <name type="scientific">Pseudomonas phage vB_PaeM_PAO1_Ab03</name>
    <dbReference type="NCBI Taxonomy" id="1548901"/>
    <lineage>
        <taxon>Viruses</taxon>
        <taxon>Duplodnaviria</taxon>
        <taxon>Heunggongvirae</taxon>
        <taxon>Uroviricota</taxon>
        <taxon>Caudoviricetes</taxon>
        <taxon>Vandenendeviridae</taxon>
        <taxon>Nankokuvirus</taxon>
        <taxon>Nankokuvirus Ab03</taxon>
    </lineage>
</organism>
<proteinExistence type="predicted"/>
<dbReference type="KEGG" id="vg:23679341"/>
<accession>A0A0A1IVA7</accession>
<sequence length="92" mass="10461">MKIVVNVVWKRWTPEGNEYEWASEEFEVYSYAPACEIVSIVVPTVVRKVPGACLIDAVKVEATFPVEGHEDPLRAKDIEVALESLIKWELPF</sequence>
<dbReference type="EMBL" id="LN610573">
    <property type="protein sequence ID" value="CEF89135.1"/>
    <property type="molecule type" value="Genomic_DNA"/>
</dbReference>
<dbReference type="OrthoDB" id="18114at10239"/>
<reference evidence="2" key="1">
    <citation type="journal article" date="2015" name="PLoS ONE">
        <title>Investigation of a Large Collection of Pseudomonas aeruginosa Bacteriophages Collected from a Single Environmental Source in Abidjan, Cote d'Ivoire.</title>
        <authorList>
            <person name="Essoh C."/>
            <person name="Latino L."/>
            <person name="Midoux C."/>
            <person name="Blouin Y."/>
            <person name="Loukou G."/>
            <person name="Nguetta S.P."/>
            <person name="Lathro S."/>
            <person name="Cablanmian A."/>
            <person name="Kouassi A.K."/>
            <person name="Vergnaud G."/>
            <person name="Pourcel C."/>
        </authorList>
    </citation>
    <scope>NUCLEOTIDE SEQUENCE [LARGE SCALE GENOMIC DNA]</scope>
</reference>
<evidence type="ECO:0000313" key="1">
    <source>
        <dbReference type="EMBL" id="CEF89135.1"/>
    </source>
</evidence>
<dbReference type="Proteomes" id="UP000030230">
    <property type="component" value="Segment"/>
</dbReference>
<keyword evidence="2" id="KW-1185">Reference proteome</keyword>
<gene>
    <name evidence="1" type="primary">ORF30</name>
</gene>
<protein>
    <submittedName>
        <fullName evidence="1">Uncharacterized protein</fullName>
    </submittedName>
</protein>
<evidence type="ECO:0000313" key="2">
    <source>
        <dbReference type="Proteomes" id="UP000030230"/>
    </source>
</evidence>
<dbReference type="RefSeq" id="YP_009124426.1">
    <property type="nucleotide sequence ID" value="NC_026587.1"/>
</dbReference>